<proteinExistence type="predicted"/>
<dbReference type="SUPFAM" id="SSF52402">
    <property type="entry name" value="Adenine nucleotide alpha hydrolases-like"/>
    <property type="match status" value="1"/>
</dbReference>
<dbReference type="KEGG" id="muc:MuYL_0482"/>
<dbReference type="OrthoDB" id="641005at2"/>
<accession>A0A223NR51</accession>
<dbReference type="AlphaFoldDB" id="A0A223NR51"/>
<sequence length="279" mass="31932">MKKISAAFDGLRFSDGTLQYAIKIAEASKALLSGVFLESFLYHGYKLNDMVGEHGISEVKMKHLAEKDNEVRLKSADLFKDTCKKEHINYTIHHDKNFAELELLRESIYSDLILISADETLSQITTPRPTPFIRQFLAETQCPALIVPRVYKPIKKVILLFDGKPSSVFAIKMFNYLMPWLRSMATEVVSVTDPDDKSPLPDETLLREFIQCHYPEATYTLLKGNPEQAIITYLKSIDHDFLVVLGAYHRSQVSRWFKTSLADILMKEIDMPLFVAHNK</sequence>
<protein>
    <recommendedName>
        <fullName evidence="3">Universal stress protein</fullName>
    </recommendedName>
</protein>
<gene>
    <name evidence="1" type="ORF">MuYL_0482</name>
</gene>
<reference evidence="1 2" key="1">
    <citation type="submission" date="2017-08" db="EMBL/GenBank/DDBJ databases">
        <title>Complete genome sequence of Mucilaginibacter sp. strain BJC16-A31.</title>
        <authorList>
            <consortium name="Henan University of Science and Technology"/>
            <person name="You X."/>
        </authorList>
    </citation>
    <scope>NUCLEOTIDE SEQUENCE [LARGE SCALE GENOMIC DNA]</scope>
    <source>
        <strain evidence="1 2">BJC16-A31</strain>
    </source>
</reference>
<dbReference type="Gene3D" id="3.40.50.12370">
    <property type="match status" value="1"/>
</dbReference>
<keyword evidence="2" id="KW-1185">Reference proteome</keyword>
<evidence type="ECO:0000313" key="2">
    <source>
        <dbReference type="Proteomes" id="UP000215002"/>
    </source>
</evidence>
<organism evidence="1 2">
    <name type="scientific">Mucilaginibacter xinganensis</name>
    <dbReference type="NCBI Taxonomy" id="1234841"/>
    <lineage>
        <taxon>Bacteria</taxon>
        <taxon>Pseudomonadati</taxon>
        <taxon>Bacteroidota</taxon>
        <taxon>Sphingobacteriia</taxon>
        <taxon>Sphingobacteriales</taxon>
        <taxon>Sphingobacteriaceae</taxon>
        <taxon>Mucilaginibacter</taxon>
    </lineage>
</organism>
<evidence type="ECO:0008006" key="3">
    <source>
        <dbReference type="Google" id="ProtNLM"/>
    </source>
</evidence>
<evidence type="ECO:0000313" key="1">
    <source>
        <dbReference type="EMBL" id="ASU32385.1"/>
    </source>
</evidence>
<name>A0A223NR51_9SPHI</name>
<dbReference type="EMBL" id="CP022743">
    <property type="protein sequence ID" value="ASU32385.1"/>
    <property type="molecule type" value="Genomic_DNA"/>
</dbReference>
<dbReference type="Proteomes" id="UP000215002">
    <property type="component" value="Chromosome"/>
</dbReference>
<dbReference type="RefSeq" id="WP_094568985.1">
    <property type="nucleotide sequence ID" value="NZ_CP022743.1"/>
</dbReference>